<evidence type="ECO:0000313" key="27">
    <source>
        <dbReference type="WBParaSite" id="BXY_0807500.1"/>
    </source>
</evidence>
<dbReference type="GO" id="GO:0046872">
    <property type="term" value="F:metal ion binding"/>
    <property type="evidence" value="ECO:0007669"/>
    <property type="project" value="UniProtKB-KW"/>
</dbReference>
<dbReference type="WBParaSite" id="BXY_0807500.1">
    <property type="protein sequence ID" value="BXY_0807500.1"/>
    <property type="gene ID" value="BXY_0807500"/>
</dbReference>
<feature type="compositionally biased region" description="Basic and acidic residues" evidence="22">
    <location>
        <begin position="594"/>
        <end position="607"/>
    </location>
</feature>
<evidence type="ECO:0000256" key="22">
    <source>
        <dbReference type="SAM" id="MobiDB-lite"/>
    </source>
</evidence>
<organism evidence="25 27">
    <name type="scientific">Bursaphelenchus xylophilus</name>
    <name type="common">Pinewood nematode worm</name>
    <name type="synonym">Aphelenchoides xylophilus</name>
    <dbReference type="NCBI Taxonomy" id="6326"/>
    <lineage>
        <taxon>Eukaryota</taxon>
        <taxon>Metazoa</taxon>
        <taxon>Ecdysozoa</taxon>
        <taxon>Nematoda</taxon>
        <taxon>Chromadorea</taxon>
        <taxon>Rhabditida</taxon>
        <taxon>Tylenchina</taxon>
        <taxon>Tylenchomorpha</taxon>
        <taxon>Aphelenchoidea</taxon>
        <taxon>Aphelenchoididae</taxon>
        <taxon>Bursaphelenchus</taxon>
    </lineage>
</organism>
<keyword evidence="13" id="KW-0269">Exonuclease</keyword>
<dbReference type="SMART" id="SM00364">
    <property type="entry name" value="LRR_BAC"/>
    <property type="match status" value="3"/>
</dbReference>
<evidence type="ECO:0000256" key="1">
    <source>
        <dbReference type="ARBA" id="ARBA00001663"/>
    </source>
</evidence>
<evidence type="ECO:0000256" key="11">
    <source>
        <dbReference type="ARBA" id="ARBA00022737"/>
    </source>
</evidence>
<evidence type="ECO:0000256" key="12">
    <source>
        <dbReference type="ARBA" id="ARBA00022801"/>
    </source>
</evidence>
<dbReference type="PANTHER" id="PTHR12121:SF100">
    <property type="entry name" value="POLY(A)-SPECIFIC RIBONUCLEASE"/>
    <property type="match status" value="1"/>
</dbReference>
<evidence type="ECO:0000256" key="9">
    <source>
        <dbReference type="ARBA" id="ARBA00022722"/>
    </source>
</evidence>
<dbReference type="Proteomes" id="UP000095284">
    <property type="component" value="Unplaced"/>
</dbReference>
<dbReference type="Proteomes" id="UP000659654">
    <property type="component" value="Unassembled WGS sequence"/>
</dbReference>
<sequence>MSQTQVEERTLLSTEWHYSGSAGLPLSKDDGSENRKILKNGAQRTHRILNEDELSQGKQARWLEMEVHGSIRVIGKAILEMRHLTALFLDHNYLISIPREIPCLNHLTILDVSHNNLTSIPPEMGEMASLLHLNISNNQLTSLPPELGKLFRIKTLNVAGNPLPQDLLNYGHSPQGSKKLLQFLLDSLATNTKPPPARKWYTIQHPSSDKPVAEFTVFCYNVLCDKYATTNLYSYCPSWALNWEYRKNAIIKEILRYDADIVALQEVEAEQFKVLFEPSLKEHGYDGIFAPKSRAKTMNADDRKHVDGCSLFWKSSKFRMNHQHLVEFAQVAINKAYKSDAIINRVMPKDNIALMAIMEVLPGIYRSKDGPPSFLDSSPDTAGSPEVDSEDSVVGTPLVLCAAHIHWDPEFCDVKLIQSMMLVHECARQIEAVAEKSKVPLPEVPLIICGDFNSLPDSGVIEYLTRGIIHKEHPDLKSFRNDMVLNGINTNDYAELNYTHALQLESAISPEHISNTNITLDFKGMIDYIFTSPQSLNKVGYLGGMDQTWISENKILGFPHPHVPSDHIPIMAQYILLPQRHRRPTPSLQRFRRRSESFTRDIEKART</sequence>
<evidence type="ECO:0000256" key="6">
    <source>
        <dbReference type="ARBA" id="ARBA00012161"/>
    </source>
</evidence>
<keyword evidence="17" id="KW-0804">Transcription</keyword>
<evidence type="ECO:0000259" key="23">
    <source>
        <dbReference type="Pfam" id="PF03372"/>
    </source>
</evidence>
<keyword evidence="18" id="KW-0539">Nucleus</keyword>
<reference evidence="27" key="1">
    <citation type="submission" date="2016-11" db="UniProtKB">
        <authorList>
            <consortium name="WormBaseParasite"/>
        </authorList>
    </citation>
    <scope>IDENTIFICATION</scope>
</reference>
<feature type="region of interest" description="Disordered" evidence="22">
    <location>
        <begin position="585"/>
        <end position="607"/>
    </location>
</feature>
<dbReference type="SMR" id="A0A1I7S4Z1"/>
<dbReference type="InterPro" id="IPR003591">
    <property type="entry name" value="Leu-rich_rpt_typical-subtyp"/>
</dbReference>
<dbReference type="Gene3D" id="3.80.10.10">
    <property type="entry name" value="Ribonuclease Inhibitor"/>
    <property type="match status" value="1"/>
</dbReference>
<dbReference type="Pfam" id="PF03372">
    <property type="entry name" value="Exo_endo_phos"/>
    <property type="match status" value="1"/>
</dbReference>
<keyword evidence="14" id="KW-0460">Magnesium</keyword>
<dbReference type="InterPro" id="IPR001611">
    <property type="entry name" value="Leu-rich_rpt"/>
</dbReference>
<evidence type="ECO:0000256" key="20">
    <source>
        <dbReference type="ARBA" id="ARBA00031469"/>
    </source>
</evidence>
<evidence type="ECO:0000256" key="21">
    <source>
        <dbReference type="ARBA" id="ARBA00033317"/>
    </source>
</evidence>
<evidence type="ECO:0000313" key="25">
    <source>
        <dbReference type="Proteomes" id="UP000095284"/>
    </source>
</evidence>
<dbReference type="AlphaFoldDB" id="A0A1I7S4Z1"/>
<keyword evidence="8" id="KW-0433">Leucine-rich repeat</keyword>
<dbReference type="PANTHER" id="PTHR12121">
    <property type="entry name" value="CARBON CATABOLITE REPRESSOR PROTEIN 4"/>
    <property type="match status" value="1"/>
</dbReference>
<keyword evidence="15" id="KW-0694">RNA-binding</keyword>
<keyword evidence="7" id="KW-0963">Cytoplasm</keyword>
<evidence type="ECO:0000256" key="8">
    <source>
        <dbReference type="ARBA" id="ARBA00022614"/>
    </source>
</evidence>
<accession>A0A1I7S4Z1</accession>
<gene>
    <name evidence="24" type="ORF">BXYJ_LOCUS9888</name>
</gene>
<dbReference type="EMBL" id="CAJFCV020000004">
    <property type="protein sequence ID" value="CAG9117526.1"/>
    <property type="molecule type" value="Genomic_DNA"/>
</dbReference>
<dbReference type="SMART" id="SM00369">
    <property type="entry name" value="LRR_TYP"/>
    <property type="match status" value="3"/>
</dbReference>
<dbReference type="InterPro" id="IPR005135">
    <property type="entry name" value="Endo/exonuclease/phosphatase"/>
</dbReference>
<keyword evidence="12" id="KW-0378">Hydrolase</keyword>
<comment type="similarity">
    <text evidence="5">Belongs to the CCR4/nocturin family.</text>
</comment>
<evidence type="ECO:0000256" key="15">
    <source>
        <dbReference type="ARBA" id="ARBA00022884"/>
    </source>
</evidence>
<evidence type="ECO:0000256" key="7">
    <source>
        <dbReference type="ARBA" id="ARBA00022490"/>
    </source>
</evidence>
<comment type="subcellular location">
    <subcellularLocation>
        <location evidence="4">Cytoplasm</location>
    </subcellularLocation>
    <subcellularLocation>
        <location evidence="3">Nucleus</location>
    </subcellularLocation>
</comment>
<comment type="catalytic activity">
    <reaction evidence="1">
        <text>Exonucleolytic cleavage of poly(A) to 5'-AMP.</text>
        <dbReference type="EC" id="3.1.13.4"/>
    </reaction>
</comment>
<protein>
    <recommendedName>
        <fullName evidence="6">poly(A)-specific ribonuclease</fullName>
        <ecNumber evidence="6">3.1.13.4</ecNumber>
    </recommendedName>
    <alternativeName>
        <fullName evidence="19">Carbon catabolite repressor protein 4</fullName>
    </alternativeName>
    <alternativeName>
        <fullName evidence="20">Cytoplasmic deadenylase</fullName>
    </alternativeName>
    <alternativeName>
        <fullName evidence="21">Glucose-repressible alcohol dehydrogenase transcriptional effector</fullName>
    </alternativeName>
</protein>
<dbReference type="GO" id="GO:0003723">
    <property type="term" value="F:RNA binding"/>
    <property type="evidence" value="ECO:0007669"/>
    <property type="project" value="UniProtKB-KW"/>
</dbReference>
<evidence type="ECO:0000256" key="17">
    <source>
        <dbReference type="ARBA" id="ARBA00023163"/>
    </source>
</evidence>
<keyword evidence="16" id="KW-0805">Transcription regulation</keyword>
<evidence type="ECO:0000256" key="18">
    <source>
        <dbReference type="ARBA" id="ARBA00023242"/>
    </source>
</evidence>
<evidence type="ECO:0000256" key="10">
    <source>
        <dbReference type="ARBA" id="ARBA00022723"/>
    </source>
</evidence>
<keyword evidence="9" id="KW-0540">Nuclease</keyword>
<dbReference type="GO" id="GO:0005737">
    <property type="term" value="C:cytoplasm"/>
    <property type="evidence" value="ECO:0007669"/>
    <property type="project" value="UniProtKB-SubCell"/>
</dbReference>
<dbReference type="Proteomes" id="UP000582659">
    <property type="component" value="Unassembled WGS sequence"/>
</dbReference>
<comment type="cofactor">
    <cofactor evidence="2">
        <name>Mg(2+)</name>
        <dbReference type="ChEBI" id="CHEBI:18420"/>
    </cofactor>
</comment>
<evidence type="ECO:0000256" key="19">
    <source>
        <dbReference type="ARBA" id="ARBA00030493"/>
    </source>
</evidence>
<feature type="domain" description="Endonuclease/exonuclease/phosphatase" evidence="23">
    <location>
        <begin position="221"/>
        <end position="567"/>
    </location>
</feature>
<keyword evidence="26" id="KW-1185">Reference proteome</keyword>
<dbReference type="GO" id="GO:0005634">
    <property type="term" value="C:nucleus"/>
    <property type="evidence" value="ECO:0007669"/>
    <property type="project" value="UniProtKB-SubCell"/>
</dbReference>
<dbReference type="InterPro" id="IPR032675">
    <property type="entry name" value="LRR_dom_sf"/>
</dbReference>
<evidence type="ECO:0000256" key="16">
    <source>
        <dbReference type="ARBA" id="ARBA00023015"/>
    </source>
</evidence>
<evidence type="ECO:0000256" key="3">
    <source>
        <dbReference type="ARBA" id="ARBA00004123"/>
    </source>
</evidence>
<dbReference type="InterPro" id="IPR036691">
    <property type="entry name" value="Endo/exonu/phosph_ase_sf"/>
</dbReference>
<dbReference type="SUPFAM" id="SSF56219">
    <property type="entry name" value="DNase I-like"/>
    <property type="match status" value="1"/>
</dbReference>
<evidence type="ECO:0000313" key="24">
    <source>
        <dbReference type="EMBL" id="CAD5227343.1"/>
    </source>
</evidence>
<dbReference type="GO" id="GO:0004535">
    <property type="term" value="F:poly(A)-specific ribonuclease activity"/>
    <property type="evidence" value="ECO:0007669"/>
    <property type="project" value="UniProtKB-EC"/>
</dbReference>
<evidence type="ECO:0000256" key="14">
    <source>
        <dbReference type="ARBA" id="ARBA00022842"/>
    </source>
</evidence>
<dbReference type="Pfam" id="PF13855">
    <property type="entry name" value="LRR_8"/>
    <property type="match status" value="1"/>
</dbReference>
<evidence type="ECO:0000256" key="2">
    <source>
        <dbReference type="ARBA" id="ARBA00001946"/>
    </source>
</evidence>
<reference evidence="24" key="2">
    <citation type="submission" date="2020-09" db="EMBL/GenBank/DDBJ databases">
        <authorList>
            <person name="Kikuchi T."/>
        </authorList>
    </citation>
    <scope>NUCLEOTIDE SEQUENCE</scope>
    <source>
        <strain evidence="24">Ka4C1</strain>
    </source>
</reference>
<dbReference type="FunFam" id="3.60.10.10:FF:000002">
    <property type="entry name" value="CCR4-NOT transcription complex subunit 6 like"/>
    <property type="match status" value="1"/>
</dbReference>
<name>A0A1I7S4Z1_BURXY</name>
<dbReference type="eggNOG" id="KOG0620">
    <property type="taxonomic scope" value="Eukaryota"/>
</dbReference>
<dbReference type="EC" id="3.1.13.4" evidence="6"/>
<dbReference type="SUPFAM" id="SSF52075">
    <property type="entry name" value="Outer arm dynein light chain 1"/>
    <property type="match status" value="1"/>
</dbReference>
<evidence type="ECO:0000313" key="26">
    <source>
        <dbReference type="Proteomes" id="UP000659654"/>
    </source>
</evidence>
<proteinExistence type="inferred from homology"/>
<keyword evidence="10" id="KW-0479">Metal-binding</keyword>
<dbReference type="PROSITE" id="PS51450">
    <property type="entry name" value="LRR"/>
    <property type="match status" value="3"/>
</dbReference>
<evidence type="ECO:0000256" key="4">
    <source>
        <dbReference type="ARBA" id="ARBA00004496"/>
    </source>
</evidence>
<dbReference type="CDD" id="cd09097">
    <property type="entry name" value="Deadenylase_CCR4"/>
    <property type="match status" value="1"/>
</dbReference>
<dbReference type="EMBL" id="CAJFDI010000004">
    <property type="protein sequence ID" value="CAD5227343.1"/>
    <property type="molecule type" value="Genomic_DNA"/>
</dbReference>
<dbReference type="OrthoDB" id="428734at2759"/>
<keyword evidence="11" id="KW-0677">Repeat</keyword>
<evidence type="ECO:0000256" key="5">
    <source>
        <dbReference type="ARBA" id="ARBA00010774"/>
    </source>
</evidence>
<dbReference type="InterPro" id="IPR050410">
    <property type="entry name" value="CCR4/nocturin_mRNA_transcr"/>
</dbReference>
<dbReference type="Gene3D" id="3.60.10.10">
    <property type="entry name" value="Endonuclease/exonuclease/phosphatase"/>
    <property type="match status" value="1"/>
</dbReference>
<evidence type="ECO:0000256" key="13">
    <source>
        <dbReference type="ARBA" id="ARBA00022839"/>
    </source>
</evidence>